<comment type="caution">
    <text evidence="2">The sequence shown here is derived from an EMBL/GenBank/DDBJ whole genome shotgun (WGS) entry which is preliminary data.</text>
</comment>
<sequence>PTPQRQPGFSYTTPSPQRSKAGEETSGSSSKNEAPAKMALAMAAMDSQMYEGASNVRSIIVNGNDVKGNVVPCIAAIDSLCEVSVLNARSISKLKYEKLEREPEHLRTFDGNVCELSKSVRLTLTTGDYMDLVIGADLLSSWRCSMDWSRKAMVFPE</sequence>
<dbReference type="OrthoDB" id="10508454at2759"/>
<feature type="non-terminal residue" evidence="2">
    <location>
        <position position="1"/>
    </location>
</feature>
<feature type="region of interest" description="Disordered" evidence="1">
    <location>
        <begin position="1"/>
        <end position="34"/>
    </location>
</feature>
<organism evidence="2 3">
    <name type="scientific">Perkinsus chesapeaki</name>
    <name type="common">Clam parasite</name>
    <name type="synonym">Perkinsus andrewsi</name>
    <dbReference type="NCBI Taxonomy" id="330153"/>
    <lineage>
        <taxon>Eukaryota</taxon>
        <taxon>Sar</taxon>
        <taxon>Alveolata</taxon>
        <taxon>Perkinsozoa</taxon>
        <taxon>Perkinsea</taxon>
        <taxon>Perkinsida</taxon>
        <taxon>Perkinsidae</taxon>
        <taxon>Perkinsus</taxon>
    </lineage>
</organism>
<dbReference type="AlphaFoldDB" id="A0A7J6KL17"/>
<dbReference type="EMBL" id="JAAPAO010002668">
    <property type="protein sequence ID" value="KAF4647369.1"/>
    <property type="molecule type" value="Genomic_DNA"/>
</dbReference>
<feature type="compositionally biased region" description="Polar residues" evidence="1">
    <location>
        <begin position="1"/>
        <end position="18"/>
    </location>
</feature>
<evidence type="ECO:0000313" key="2">
    <source>
        <dbReference type="EMBL" id="KAF4647369.1"/>
    </source>
</evidence>
<name>A0A7J6KL17_PERCH</name>
<feature type="non-terminal residue" evidence="2">
    <location>
        <position position="157"/>
    </location>
</feature>
<keyword evidence="3" id="KW-1185">Reference proteome</keyword>
<evidence type="ECO:0000313" key="3">
    <source>
        <dbReference type="Proteomes" id="UP000591131"/>
    </source>
</evidence>
<evidence type="ECO:0000256" key="1">
    <source>
        <dbReference type="SAM" id="MobiDB-lite"/>
    </source>
</evidence>
<accession>A0A7J6KL17</accession>
<proteinExistence type="predicted"/>
<reference evidence="2 3" key="1">
    <citation type="submission" date="2020-04" db="EMBL/GenBank/DDBJ databases">
        <title>Perkinsus chesapeaki whole genome sequence.</title>
        <authorList>
            <person name="Bogema D.R."/>
        </authorList>
    </citation>
    <scope>NUCLEOTIDE SEQUENCE [LARGE SCALE GENOMIC DNA]</scope>
    <source>
        <strain evidence="2">ATCC PRA-425</strain>
    </source>
</reference>
<gene>
    <name evidence="2" type="ORF">FOL47_004692</name>
</gene>
<protein>
    <submittedName>
        <fullName evidence="2">Uncharacterized protein</fullName>
    </submittedName>
</protein>
<dbReference type="Proteomes" id="UP000591131">
    <property type="component" value="Unassembled WGS sequence"/>
</dbReference>